<feature type="compositionally biased region" description="Low complexity" evidence="2">
    <location>
        <begin position="361"/>
        <end position="371"/>
    </location>
</feature>
<keyword evidence="4" id="KW-1185">Reference proteome</keyword>
<evidence type="ECO:0000256" key="1">
    <source>
        <dbReference type="ARBA" id="ARBA00010402"/>
    </source>
</evidence>
<evidence type="ECO:0000256" key="2">
    <source>
        <dbReference type="SAM" id="MobiDB-lite"/>
    </source>
</evidence>
<accession>A0ABX6ERI2</accession>
<feature type="compositionally biased region" description="Polar residues" evidence="2">
    <location>
        <begin position="22"/>
        <end position="32"/>
    </location>
</feature>
<evidence type="ECO:0000313" key="4">
    <source>
        <dbReference type="Proteomes" id="UP000422736"/>
    </source>
</evidence>
<name>A0ABX6ERI2_KLUMA</name>
<dbReference type="CDD" id="cd24139">
    <property type="entry name" value="SIP5-like"/>
    <property type="match status" value="1"/>
</dbReference>
<dbReference type="EMBL" id="CP015054">
    <property type="protein sequence ID" value="QGN13499.1"/>
    <property type="molecule type" value="Genomic_DNA"/>
</dbReference>
<comment type="similarity">
    <text evidence="1">Belongs to the SIP5 family.</text>
</comment>
<dbReference type="InterPro" id="IPR039301">
    <property type="entry name" value="Sip5/DA2"/>
</dbReference>
<feature type="region of interest" description="Disordered" evidence="2">
    <location>
        <begin position="1"/>
        <end position="39"/>
    </location>
</feature>
<feature type="region of interest" description="Disordered" evidence="2">
    <location>
        <begin position="354"/>
        <end position="384"/>
    </location>
</feature>
<proteinExistence type="inferred from homology"/>
<feature type="region of interest" description="Disordered" evidence="2">
    <location>
        <begin position="428"/>
        <end position="467"/>
    </location>
</feature>
<reference evidence="3 4" key="1">
    <citation type="submission" date="2016-03" db="EMBL/GenBank/DDBJ databases">
        <title>How can Kluyveromyces marxianus grow so fast - potential evolutionary course in Saccharomyces Complex revealed by comparative genomics.</title>
        <authorList>
            <person name="Mo W."/>
            <person name="Lu W."/>
            <person name="Yang X."/>
            <person name="Qi J."/>
            <person name="Lv H."/>
        </authorList>
    </citation>
    <scope>NUCLEOTIDE SEQUENCE [LARGE SCALE GENOMIC DNA]</scope>
    <source>
        <strain evidence="3 4">FIM1</strain>
    </source>
</reference>
<sequence length="482" mass="54615">MGNVPGKIDGPQEAGIRKQQRSESLNLGNQVPKNGIRNRRATSLVGNLLSASGRARSDSYNGSSSNPYKKKSAKEKEKARERHARHLVVNYNETVDGGFLAPFGCYNFDKLDYDAEVVKALIIDRRLAPFYTPLQEFDESWTREEIIKIVDGLPLHASFPTDPEEFEGVPIGNLADDDFDHLLDKSLSKREQRRQRSKISKARLYFKRVNWQEKASEKFLELKLKERKHESHKVSSLPSDDLKYVLYKDGAECPICFLYFPKPLNISRCCQQPICTECFVQIKRQAPHFPHEEVDPTKEVEPDEMKDPNLLVSEPANCPYCATAEFGITYDPPKNRTTGINGIYPSEYRLSEFSGKDGEISNSSNNNNTSSPNIGGENIQTMRRGSIPAHDPSVITADTIRPDWEVNLNKERLRLARRSANATAIHMSNQLIDPEYPSRHESFSSSIGGPDTPHSPSRRQKTLEDLDDEMVQRAIKLSLQEH</sequence>
<feature type="region of interest" description="Disordered" evidence="2">
    <location>
        <begin position="54"/>
        <end position="82"/>
    </location>
</feature>
<protein>
    <submittedName>
        <fullName evidence="3">Protein SIP5</fullName>
    </submittedName>
</protein>
<dbReference type="PANTHER" id="PTHR31315">
    <property type="entry name" value="PROTEIN SIP5"/>
    <property type="match status" value="1"/>
</dbReference>
<dbReference type="PANTHER" id="PTHR31315:SF1">
    <property type="entry name" value="PROTEIN SIP5"/>
    <property type="match status" value="1"/>
</dbReference>
<organism evidence="3 4">
    <name type="scientific">Kluyveromyces marxianus</name>
    <name type="common">Yeast</name>
    <name type="synonym">Candida kefyr</name>
    <dbReference type="NCBI Taxonomy" id="4911"/>
    <lineage>
        <taxon>Eukaryota</taxon>
        <taxon>Fungi</taxon>
        <taxon>Dikarya</taxon>
        <taxon>Ascomycota</taxon>
        <taxon>Saccharomycotina</taxon>
        <taxon>Saccharomycetes</taxon>
        <taxon>Saccharomycetales</taxon>
        <taxon>Saccharomycetaceae</taxon>
        <taxon>Kluyveromyces</taxon>
    </lineage>
</organism>
<gene>
    <name evidence="3" type="primary">SIP5</name>
    <name evidence="3" type="ORF">FIM1_137</name>
</gene>
<reference evidence="3 4" key="2">
    <citation type="submission" date="2019-11" db="EMBL/GenBank/DDBJ databases">
        <authorList>
            <person name="Lu H."/>
        </authorList>
    </citation>
    <scope>NUCLEOTIDE SEQUENCE [LARGE SCALE GENOMIC DNA]</scope>
    <source>
        <strain evidence="3 4">FIM1</strain>
    </source>
</reference>
<dbReference type="Proteomes" id="UP000422736">
    <property type="component" value="Chromosome 1"/>
</dbReference>
<feature type="compositionally biased region" description="Polar residues" evidence="2">
    <location>
        <begin position="58"/>
        <end position="67"/>
    </location>
</feature>
<evidence type="ECO:0000313" key="3">
    <source>
        <dbReference type="EMBL" id="QGN13499.1"/>
    </source>
</evidence>